<accession>A0ABW7UVC0</accession>
<comment type="caution">
    <text evidence="1">The sequence shown here is derived from an EMBL/GenBank/DDBJ whole genome shotgun (WGS) entry which is preliminary data.</text>
</comment>
<dbReference type="RefSeq" id="WP_157859122.1">
    <property type="nucleotide sequence ID" value="NZ_JBIRWE010000009.1"/>
</dbReference>
<dbReference type="EMBL" id="JBIRWE010000009">
    <property type="protein sequence ID" value="MFI1966530.1"/>
    <property type="molecule type" value="Genomic_DNA"/>
</dbReference>
<evidence type="ECO:0000313" key="2">
    <source>
        <dbReference type="Proteomes" id="UP001611548"/>
    </source>
</evidence>
<proteinExistence type="predicted"/>
<protein>
    <recommendedName>
        <fullName evidence="3">Peptidoglycan binding-like domain-containing protein</fullName>
    </recommendedName>
</protein>
<keyword evidence="2" id="KW-1185">Reference proteome</keyword>
<dbReference type="Gene3D" id="1.10.101.10">
    <property type="entry name" value="PGBD-like superfamily/PGBD"/>
    <property type="match status" value="1"/>
</dbReference>
<dbReference type="Proteomes" id="UP001611548">
    <property type="component" value="Unassembled WGS sequence"/>
</dbReference>
<dbReference type="SUPFAM" id="SSF47090">
    <property type="entry name" value="PGBD-like"/>
    <property type="match status" value="1"/>
</dbReference>
<organism evidence="1 2">
    <name type="scientific">Streptomyces pathocidini</name>
    <dbReference type="NCBI Taxonomy" id="1650571"/>
    <lineage>
        <taxon>Bacteria</taxon>
        <taxon>Bacillati</taxon>
        <taxon>Actinomycetota</taxon>
        <taxon>Actinomycetes</taxon>
        <taxon>Kitasatosporales</taxon>
        <taxon>Streptomycetaceae</taxon>
        <taxon>Streptomyces</taxon>
    </lineage>
</organism>
<dbReference type="InterPro" id="IPR036366">
    <property type="entry name" value="PGBDSf"/>
</dbReference>
<name>A0ABW7UVC0_9ACTN</name>
<gene>
    <name evidence="1" type="ORF">ACH429_20875</name>
</gene>
<sequence length="128" mass="14719">MNDQKAQYRSREGGGLVSSYSHTYGSVPTMASTTYVDRPMPDFPGDEHFGEGRTNSWILILRLRLIALGHADDQRTALEWDDDDLSAAQMWDDKLRAACTRFQLEQGWRGTHADGFPTPETWRRLWTR</sequence>
<reference evidence="1 2" key="1">
    <citation type="submission" date="2024-10" db="EMBL/GenBank/DDBJ databases">
        <title>The Natural Products Discovery Center: Release of the First 8490 Sequenced Strains for Exploring Actinobacteria Biosynthetic Diversity.</title>
        <authorList>
            <person name="Kalkreuter E."/>
            <person name="Kautsar S.A."/>
            <person name="Yang D."/>
            <person name="Bader C.D."/>
            <person name="Teijaro C.N."/>
            <person name="Fluegel L."/>
            <person name="Davis C.M."/>
            <person name="Simpson J.R."/>
            <person name="Lauterbach L."/>
            <person name="Steele A.D."/>
            <person name="Gui C."/>
            <person name="Meng S."/>
            <person name="Li G."/>
            <person name="Viehrig K."/>
            <person name="Ye F."/>
            <person name="Su P."/>
            <person name="Kiefer A.F."/>
            <person name="Nichols A."/>
            <person name="Cepeda A.J."/>
            <person name="Yan W."/>
            <person name="Fan B."/>
            <person name="Jiang Y."/>
            <person name="Adhikari A."/>
            <person name="Zheng C.-J."/>
            <person name="Schuster L."/>
            <person name="Cowan T.M."/>
            <person name="Smanski M.J."/>
            <person name="Chevrette M.G."/>
            <person name="De Carvalho L.P.S."/>
            <person name="Shen B."/>
        </authorList>
    </citation>
    <scope>NUCLEOTIDE SEQUENCE [LARGE SCALE GENOMIC DNA]</scope>
    <source>
        <strain evidence="1 2">NPDC020327</strain>
    </source>
</reference>
<dbReference type="InterPro" id="IPR036365">
    <property type="entry name" value="PGBD-like_sf"/>
</dbReference>
<evidence type="ECO:0008006" key="3">
    <source>
        <dbReference type="Google" id="ProtNLM"/>
    </source>
</evidence>
<evidence type="ECO:0000313" key="1">
    <source>
        <dbReference type="EMBL" id="MFI1966530.1"/>
    </source>
</evidence>